<keyword evidence="14 17" id="KW-0092">Biotin</keyword>
<evidence type="ECO:0000256" key="2">
    <source>
        <dbReference type="ARBA" id="ARBA00004956"/>
    </source>
</evidence>
<dbReference type="PROSITE" id="PS00867">
    <property type="entry name" value="CPSASE_2"/>
    <property type="match status" value="1"/>
</dbReference>
<keyword evidence="9 17" id="KW-0276">Fatty acid metabolism</keyword>
<evidence type="ECO:0000313" key="20">
    <source>
        <dbReference type="EMBL" id="HGH00056.1"/>
    </source>
</evidence>
<proteinExistence type="predicted"/>
<keyword evidence="11" id="KW-0460">Magnesium</keyword>
<keyword evidence="12 17" id="KW-0443">Lipid metabolism</keyword>
<keyword evidence="5 17" id="KW-0444">Lipid biosynthesis</keyword>
<dbReference type="PROSITE" id="PS50975">
    <property type="entry name" value="ATP_GRASP"/>
    <property type="match status" value="1"/>
</dbReference>
<dbReference type="Gene3D" id="3.40.50.20">
    <property type="match status" value="1"/>
</dbReference>
<dbReference type="PANTHER" id="PTHR48095:SF2">
    <property type="entry name" value="BIOTIN CARBOXYLASE, CHLOROPLASTIC"/>
    <property type="match status" value="1"/>
</dbReference>
<name>A0A7C4AK48_9BACT</name>
<evidence type="ECO:0000256" key="5">
    <source>
        <dbReference type="ARBA" id="ARBA00022516"/>
    </source>
</evidence>
<comment type="pathway">
    <text evidence="2 17">Lipid metabolism; malonyl-CoA biosynthesis; malonyl-CoA from acetyl-CoA: step 1/1.</text>
</comment>
<evidence type="ECO:0000256" key="17">
    <source>
        <dbReference type="RuleBase" id="RU365063"/>
    </source>
</evidence>
<gene>
    <name evidence="20" type="primary">accC</name>
    <name evidence="20" type="ORF">ENV75_06390</name>
</gene>
<keyword evidence="10 16" id="KW-0067">ATP-binding</keyword>
<dbReference type="FunFam" id="3.40.50.20:FF:000010">
    <property type="entry name" value="Propionyl-CoA carboxylase subunit alpha"/>
    <property type="match status" value="1"/>
</dbReference>
<keyword evidence="7" id="KW-0479">Metal-binding</keyword>
<keyword evidence="8 16" id="KW-0547">Nucleotide-binding</keyword>
<evidence type="ECO:0000256" key="3">
    <source>
        <dbReference type="ARBA" id="ARBA00011750"/>
    </source>
</evidence>
<evidence type="ECO:0000259" key="18">
    <source>
        <dbReference type="PROSITE" id="PS50975"/>
    </source>
</evidence>
<evidence type="ECO:0000259" key="19">
    <source>
        <dbReference type="PROSITE" id="PS50979"/>
    </source>
</evidence>
<dbReference type="InterPro" id="IPR016185">
    <property type="entry name" value="PreATP-grasp_dom_sf"/>
</dbReference>
<dbReference type="Pfam" id="PF02785">
    <property type="entry name" value="Biotin_carb_C"/>
    <property type="match status" value="1"/>
</dbReference>
<dbReference type="InterPro" id="IPR011764">
    <property type="entry name" value="Biotin_carboxylation_dom"/>
</dbReference>
<evidence type="ECO:0000256" key="8">
    <source>
        <dbReference type="ARBA" id="ARBA00022741"/>
    </source>
</evidence>
<dbReference type="InterPro" id="IPR013815">
    <property type="entry name" value="ATP_grasp_subdomain_1"/>
</dbReference>
<dbReference type="Gene3D" id="3.30.470.20">
    <property type="entry name" value="ATP-grasp fold, B domain"/>
    <property type="match status" value="1"/>
</dbReference>
<protein>
    <recommendedName>
        <fullName evidence="4 17">Biotin carboxylase</fullName>
        <ecNumber evidence="4 17">6.3.4.14</ecNumber>
    </recommendedName>
    <alternativeName>
        <fullName evidence="17">Acetyl-coenzyme A carboxylase biotin carboxylase subunit A</fullName>
    </alternativeName>
</protein>
<dbReference type="Pfam" id="PF02786">
    <property type="entry name" value="CPSase_L_D2"/>
    <property type="match status" value="1"/>
</dbReference>
<dbReference type="GO" id="GO:2001295">
    <property type="term" value="P:malonyl-CoA biosynthetic process"/>
    <property type="evidence" value="ECO:0007669"/>
    <property type="project" value="UniProtKB-UniPathway"/>
</dbReference>
<comment type="catalytic activity">
    <reaction evidence="15 17">
        <text>N(6)-biotinyl-L-lysyl-[protein] + hydrogencarbonate + ATP = N(6)-carboxybiotinyl-L-lysyl-[protein] + ADP + phosphate + H(+)</text>
        <dbReference type="Rhea" id="RHEA:13501"/>
        <dbReference type="Rhea" id="RHEA-COMP:10505"/>
        <dbReference type="Rhea" id="RHEA-COMP:10506"/>
        <dbReference type="ChEBI" id="CHEBI:15378"/>
        <dbReference type="ChEBI" id="CHEBI:17544"/>
        <dbReference type="ChEBI" id="CHEBI:30616"/>
        <dbReference type="ChEBI" id="CHEBI:43474"/>
        <dbReference type="ChEBI" id="CHEBI:83144"/>
        <dbReference type="ChEBI" id="CHEBI:83145"/>
        <dbReference type="ChEBI" id="CHEBI:456216"/>
        <dbReference type="EC" id="6.3.4.14"/>
    </reaction>
</comment>
<dbReference type="InterPro" id="IPR004549">
    <property type="entry name" value="Acetyl_CoA_COase_biotin_COase"/>
</dbReference>
<evidence type="ECO:0000256" key="11">
    <source>
        <dbReference type="ARBA" id="ARBA00022842"/>
    </source>
</evidence>
<feature type="domain" description="Biotin carboxylation" evidence="19">
    <location>
        <begin position="3"/>
        <end position="447"/>
    </location>
</feature>
<dbReference type="NCBIfam" id="TIGR00514">
    <property type="entry name" value="accC"/>
    <property type="match status" value="1"/>
</dbReference>
<dbReference type="GO" id="GO:0005524">
    <property type="term" value="F:ATP binding"/>
    <property type="evidence" value="ECO:0007669"/>
    <property type="project" value="UniProtKB-UniRule"/>
</dbReference>
<dbReference type="PROSITE" id="PS50979">
    <property type="entry name" value="BC"/>
    <property type="match status" value="1"/>
</dbReference>
<dbReference type="GO" id="GO:0004075">
    <property type="term" value="F:biotin carboxylase activity"/>
    <property type="evidence" value="ECO:0007669"/>
    <property type="project" value="UniProtKB-EC"/>
</dbReference>
<comment type="function">
    <text evidence="1 17">This protein is a component of the acetyl coenzyme A carboxylase complex; first, biotin carboxylase catalyzes the carboxylation of the carrier protein and then the transcarboxylase transfers the carboxyl group to form malonyl-CoA.</text>
</comment>
<dbReference type="SMART" id="SM00878">
    <property type="entry name" value="Biotin_carb_C"/>
    <property type="match status" value="1"/>
</dbReference>
<dbReference type="SUPFAM" id="SSF56059">
    <property type="entry name" value="Glutathione synthetase ATP-binding domain-like"/>
    <property type="match status" value="1"/>
</dbReference>
<dbReference type="EMBL" id="DTHO01000068">
    <property type="protein sequence ID" value="HGH00056.1"/>
    <property type="molecule type" value="Genomic_DNA"/>
</dbReference>
<dbReference type="InterPro" id="IPR051602">
    <property type="entry name" value="ACC_Biotin_Carboxylase"/>
</dbReference>
<dbReference type="UniPathway" id="UPA00655">
    <property type="reaction ID" value="UER00711"/>
</dbReference>
<dbReference type="EC" id="6.3.4.14" evidence="4 17"/>
<comment type="caution">
    <text evidence="20">The sequence shown here is derived from an EMBL/GenBank/DDBJ whole genome shotgun (WGS) entry which is preliminary data.</text>
</comment>
<dbReference type="InterPro" id="IPR011054">
    <property type="entry name" value="Rudment_hybrid_motif"/>
</dbReference>
<dbReference type="Gene3D" id="3.30.1490.20">
    <property type="entry name" value="ATP-grasp fold, A domain"/>
    <property type="match status" value="1"/>
</dbReference>
<evidence type="ECO:0000256" key="1">
    <source>
        <dbReference type="ARBA" id="ARBA00003761"/>
    </source>
</evidence>
<organism evidence="20">
    <name type="scientific">Thermodesulfovibrio aggregans</name>
    <dbReference type="NCBI Taxonomy" id="86166"/>
    <lineage>
        <taxon>Bacteria</taxon>
        <taxon>Pseudomonadati</taxon>
        <taxon>Nitrospirota</taxon>
        <taxon>Thermodesulfovibrionia</taxon>
        <taxon>Thermodesulfovibrionales</taxon>
        <taxon>Thermodesulfovibrionaceae</taxon>
        <taxon>Thermodesulfovibrio</taxon>
    </lineage>
</organism>
<keyword evidence="6 17" id="KW-0436">Ligase</keyword>
<evidence type="ECO:0000256" key="4">
    <source>
        <dbReference type="ARBA" id="ARBA00013263"/>
    </source>
</evidence>
<evidence type="ECO:0000256" key="16">
    <source>
        <dbReference type="PROSITE-ProRule" id="PRU00409"/>
    </source>
</evidence>
<evidence type="ECO:0000256" key="10">
    <source>
        <dbReference type="ARBA" id="ARBA00022840"/>
    </source>
</evidence>
<dbReference type="GO" id="GO:0046872">
    <property type="term" value="F:metal ion binding"/>
    <property type="evidence" value="ECO:0007669"/>
    <property type="project" value="UniProtKB-KW"/>
</dbReference>
<feature type="domain" description="ATP-grasp" evidence="18">
    <location>
        <begin position="122"/>
        <end position="319"/>
    </location>
</feature>
<accession>A0A7C4AK48</accession>
<evidence type="ECO:0000256" key="12">
    <source>
        <dbReference type="ARBA" id="ARBA00023098"/>
    </source>
</evidence>
<dbReference type="InterPro" id="IPR005479">
    <property type="entry name" value="CPAse_ATP-bd"/>
</dbReference>
<dbReference type="GO" id="GO:0006633">
    <property type="term" value="P:fatty acid biosynthetic process"/>
    <property type="evidence" value="ECO:0007669"/>
    <property type="project" value="UniProtKB-KW"/>
</dbReference>
<evidence type="ECO:0000256" key="13">
    <source>
        <dbReference type="ARBA" id="ARBA00023160"/>
    </source>
</evidence>
<dbReference type="NCBIfam" id="NF006367">
    <property type="entry name" value="PRK08591.1"/>
    <property type="match status" value="1"/>
</dbReference>
<evidence type="ECO:0000256" key="14">
    <source>
        <dbReference type="ARBA" id="ARBA00023267"/>
    </source>
</evidence>
<sequence length="450" mass="50119">MELFKKILIANRGEIAVRIIRACKELGIKTVAVYSDVDKDSLHVRLADEAICIGPANPLQSYLNITAILSAADITDAEAIHPGYGFLSENAQFAEACVNSGIAFIGPTPENLKVGGDKAKARQILKRKGIPVVPGSDGPVSSDEICMKVIKKIGLPVIFKASAGGGGRGMRIVHDEKDIEQTFFMAQREALATFGNGELYIEKYFPKVRHIEVQVLADKQGNIVHLGERDCTLQRRHQKLLEEAPSPVLNEKLRKKIGEYAVKAAKALKYKNLGTFEFIVDEELNPYFIEINTRVQVEHPVTEEITDIDIIKEQIKIAKGYPLSFKQTQVRFRGHAIECRVNAEDPEKFIPSPGIIEFVHFPGGPGIRVDSYLYQGCVVPPYYDSLVAKVIAKGANRQEAILRMKRAMEEIAIKGIKTNVDFFLKILQHPEFIKGKFFTDFVNILSNDKS</sequence>
<evidence type="ECO:0000256" key="15">
    <source>
        <dbReference type="ARBA" id="ARBA00048600"/>
    </source>
</evidence>
<dbReference type="InterPro" id="IPR011761">
    <property type="entry name" value="ATP-grasp"/>
</dbReference>
<evidence type="ECO:0000256" key="6">
    <source>
        <dbReference type="ARBA" id="ARBA00022598"/>
    </source>
</evidence>
<dbReference type="FunFam" id="3.30.1490.20:FF:000018">
    <property type="entry name" value="Biotin carboxylase"/>
    <property type="match status" value="1"/>
</dbReference>
<keyword evidence="13 17" id="KW-0275">Fatty acid biosynthesis</keyword>
<dbReference type="Pfam" id="PF00289">
    <property type="entry name" value="Biotin_carb_N"/>
    <property type="match status" value="1"/>
</dbReference>
<dbReference type="InterPro" id="IPR005482">
    <property type="entry name" value="Biotin_COase_C"/>
</dbReference>
<dbReference type="PANTHER" id="PTHR48095">
    <property type="entry name" value="PYRUVATE CARBOXYLASE SUBUNIT A"/>
    <property type="match status" value="1"/>
</dbReference>
<evidence type="ECO:0000256" key="9">
    <source>
        <dbReference type="ARBA" id="ARBA00022832"/>
    </source>
</evidence>
<reference evidence="20" key="1">
    <citation type="journal article" date="2020" name="mSystems">
        <title>Genome- and Community-Level Interaction Insights into Carbon Utilization and Element Cycling Functions of Hydrothermarchaeota in Hydrothermal Sediment.</title>
        <authorList>
            <person name="Zhou Z."/>
            <person name="Liu Y."/>
            <person name="Xu W."/>
            <person name="Pan J."/>
            <person name="Luo Z.H."/>
            <person name="Li M."/>
        </authorList>
    </citation>
    <scope>NUCLEOTIDE SEQUENCE [LARGE SCALE GENOMIC DNA]</scope>
    <source>
        <strain evidence="20">SpSt-788</strain>
    </source>
</reference>
<dbReference type="SUPFAM" id="SSF51246">
    <property type="entry name" value="Rudiment single hybrid motif"/>
    <property type="match status" value="1"/>
</dbReference>
<dbReference type="SUPFAM" id="SSF52440">
    <property type="entry name" value="PreATP-grasp domain"/>
    <property type="match status" value="1"/>
</dbReference>
<evidence type="ECO:0000256" key="7">
    <source>
        <dbReference type="ARBA" id="ARBA00022723"/>
    </source>
</evidence>
<comment type="subunit">
    <text evidence="3 17">Acetyl-CoA carboxylase is a heterohexamer of biotin carboxyl carrier protein, biotin carboxylase and the two subunits of carboxyl transferase in a 2:2 complex.</text>
</comment>
<dbReference type="InterPro" id="IPR005481">
    <property type="entry name" value="BC-like_N"/>
</dbReference>
<dbReference type="AlphaFoldDB" id="A0A7C4AK48"/>